<evidence type="ECO:0000256" key="8">
    <source>
        <dbReference type="ARBA" id="ARBA00023098"/>
    </source>
</evidence>
<evidence type="ECO:0000256" key="9">
    <source>
        <dbReference type="ARBA" id="ARBA00023315"/>
    </source>
</evidence>
<keyword evidence="6 11" id="KW-0808">Transferase</keyword>
<dbReference type="InterPro" id="IPR004255">
    <property type="entry name" value="O-acyltransferase_WSD1_N"/>
</dbReference>
<proteinExistence type="inferred from homology"/>
<evidence type="ECO:0000313" key="15">
    <source>
        <dbReference type="EMBL" id="MFI2471985.1"/>
    </source>
</evidence>
<comment type="catalytic activity">
    <reaction evidence="10 11">
        <text>an acyl-CoA + a 1,2-diacyl-sn-glycerol = a triacyl-sn-glycerol + CoA</text>
        <dbReference type="Rhea" id="RHEA:10868"/>
        <dbReference type="ChEBI" id="CHEBI:17815"/>
        <dbReference type="ChEBI" id="CHEBI:57287"/>
        <dbReference type="ChEBI" id="CHEBI:58342"/>
        <dbReference type="ChEBI" id="CHEBI:64615"/>
        <dbReference type="EC" id="2.3.1.20"/>
    </reaction>
</comment>
<keyword evidence="12" id="KW-0472">Membrane</keyword>
<feature type="transmembrane region" description="Helical" evidence="12">
    <location>
        <begin position="347"/>
        <end position="367"/>
    </location>
</feature>
<evidence type="ECO:0000256" key="12">
    <source>
        <dbReference type="SAM" id="Phobius"/>
    </source>
</evidence>
<keyword evidence="12" id="KW-1133">Transmembrane helix</keyword>
<dbReference type="Pfam" id="PF03007">
    <property type="entry name" value="WS_DGAT_cat"/>
    <property type="match status" value="1"/>
</dbReference>
<evidence type="ECO:0000256" key="11">
    <source>
        <dbReference type="RuleBase" id="RU361241"/>
    </source>
</evidence>
<dbReference type="InterPro" id="IPR009721">
    <property type="entry name" value="O-acyltransferase_WSD1_C"/>
</dbReference>
<dbReference type="EMBL" id="JBIRYO010000001">
    <property type="protein sequence ID" value="MFI2471985.1"/>
    <property type="molecule type" value="Genomic_DNA"/>
</dbReference>
<reference evidence="15 16" key="1">
    <citation type="submission" date="2024-10" db="EMBL/GenBank/DDBJ databases">
        <title>The Natural Products Discovery Center: Release of the First 8490 Sequenced Strains for Exploring Actinobacteria Biosynthetic Diversity.</title>
        <authorList>
            <person name="Kalkreuter E."/>
            <person name="Kautsar S.A."/>
            <person name="Yang D."/>
            <person name="Bader C.D."/>
            <person name="Teijaro C.N."/>
            <person name="Fluegel L."/>
            <person name="Davis C.M."/>
            <person name="Simpson J.R."/>
            <person name="Lauterbach L."/>
            <person name="Steele A.D."/>
            <person name="Gui C."/>
            <person name="Meng S."/>
            <person name="Li G."/>
            <person name="Viehrig K."/>
            <person name="Ye F."/>
            <person name="Su P."/>
            <person name="Kiefer A.F."/>
            <person name="Nichols A."/>
            <person name="Cepeda A.J."/>
            <person name="Yan W."/>
            <person name="Fan B."/>
            <person name="Jiang Y."/>
            <person name="Adhikari A."/>
            <person name="Zheng C.-J."/>
            <person name="Schuster L."/>
            <person name="Cowan T.M."/>
            <person name="Smanski M.J."/>
            <person name="Chevrette M.G."/>
            <person name="De Carvalho L.P.S."/>
            <person name="Shen B."/>
        </authorList>
    </citation>
    <scope>NUCLEOTIDE SEQUENCE [LARGE SCALE GENOMIC DNA]</scope>
    <source>
        <strain evidence="15 16">NPDC019275</strain>
    </source>
</reference>
<feature type="domain" description="O-acyltransferase WSD1-like N-terminal" evidence="13">
    <location>
        <begin position="6"/>
        <end position="266"/>
    </location>
</feature>
<evidence type="ECO:0000259" key="14">
    <source>
        <dbReference type="Pfam" id="PF06974"/>
    </source>
</evidence>
<evidence type="ECO:0000256" key="2">
    <source>
        <dbReference type="ARBA" id="ARBA00005189"/>
    </source>
</evidence>
<feature type="transmembrane region" description="Helical" evidence="12">
    <location>
        <begin position="188"/>
        <end position="207"/>
    </location>
</feature>
<evidence type="ECO:0000313" key="16">
    <source>
        <dbReference type="Proteomes" id="UP001611415"/>
    </source>
</evidence>
<keyword evidence="12" id="KW-0812">Transmembrane</keyword>
<keyword evidence="7 11" id="KW-0319">Glycerol metabolism</keyword>
<name>A0ABW7WS20_9NOCA</name>
<evidence type="ECO:0000256" key="1">
    <source>
        <dbReference type="ARBA" id="ARBA00004771"/>
    </source>
</evidence>
<dbReference type="PANTHER" id="PTHR31650:SF1">
    <property type="entry name" value="WAX ESTER SYNTHASE_DIACYLGLYCEROL ACYLTRANSFERASE 4-RELATED"/>
    <property type="match status" value="1"/>
</dbReference>
<keyword evidence="5 11" id="KW-0444">Lipid biosynthesis</keyword>
<keyword evidence="9 11" id="KW-0012">Acyltransferase</keyword>
<dbReference type="Proteomes" id="UP001611415">
    <property type="component" value="Unassembled WGS sequence"/>
</dbReference>
<accession>A0ABW7WS20</accession>
<gene>
    <name evidence="15" type="ORF">ACH49W_01275</name>
</gene>
<dbReference type="EC" id="2.3.1.20" evidence="4 11"/>
<organism evidence="15 16">
    <name type="scientific">Nocardia xishanensis</name>
    <dbReference type="NCBI Taxonomy" id="238964"/>
    <lineage>
        <taxon>Bacteria</taxon>
        <taxon>Bacillati</taxon>
        <taxon>Actinomycetota</taxon>
        <taxon>Actinomycetes</taxon>
        <taxon>Mycobacteriales</taxon>
        <taxon>Nocardiaceae</taxon>
        <taxon>Nocardia</taxon>
    </lineage>
</organism>
<evidence type="ECO:0000256" key="6">
    <source>
        <dbReference type="ARBA" id="ARBA00022679"/>
    </source>
</evidence>
<dbReference type="NCBIfam" id="TIGR02946">
    <property type="entry name" value="acyl_WS_DGAT"/>
    <property type="match status" value="1"/>
</dbReference>
<dbReference type="InterPro" id="IPR045034">
    <property type="entry name" value="O-acyltransferase_WSD1-like"/>
</dbReference>
<evidence type="ECO:0000256" key="7">
    <source>
        <dbReference type="ARBA" id="ARBA00022798"/>
    </source>
</evidence>
<evidence type="ECO:0000256" key="10">
    <source>
        <dbReference type="ARBA" id="ARBA00048109"/>
    </source>
</evidence>
<evidence type="ECO:0000256" key="3">
    <source>
        <dbReference type="ARBA" id="ARBA00009587"/>
    </source>
</evidence>
<dbReference type="Pfam" id="PF06974">
    <property type="entry name" value="WS_DGAT_C"/>
    <property type="match status" value="1"/>
</dbReference>
<comment type="pathway">
    <text evidence="2">Lipid metabolism.</text>
</comment>
<evidence type="ECO:0000256" key="5">
    <source>
        <dbReference type="ARBA" id="ARBA00022516"/>
    </source>
</evidence>
<feature type="domain" description="O-acyltransferase WSD1 C-terminal" evidence="14">
    <location>
        <begin position="305"/>
        <end position="449"/>
    </location>
</feature>
<keyword evidence="16" id="KW-1185">Reference proteome</keyword>
<sequence>MAVKRLSATDATWLSLESPEMPMHVAFLMEFHSPDGDAEGFVRRWHARHAAPFTAPPPWNLRPMRGRLAQSLALVEEVDELDPVDHIRTWRLPAGTGRDELVELVTRIHREQLDLGKPPWELHFVTGQSVDRFAVVLKAHHSLLDGVSLVRVITGGLSTDPRAGNLPPFFSIGPEAGLHPERTGRIRALFAAVYAFFAVLSGVAGAARDALRRKAGQPTAQQTYRQPPSVLDGPITGARDLSLRRYRLDEIKRLARAANCTVNDLVLYLVATALRGYLTDHAELPDGPLTAGVPTDLRDGDQRVGTRAGLMFTALATDVDDPVRRLAAVKDAIDAAKRHMGAMSPGAVIGYGLATTFPWVFALLLGIRSAPSSHPMGISNIPGPRDTLYWDGARMDAMYPISLLMHGNALNFTCFGYRDELFIGVLGAADKLPPMEHLTAALDAALAELDRLLAPATAVGQD</sequence>
<dbReference type="InterPro" id="IPR014292">
    <property type="entry name" value="Acyl_transf_WS/DGAT"/>
</dbReference>
<evidence type="ECO:0000259" key="13">
    <source>
        <dbReference type="Pfam" id="PF03007"/>
    </source>
</evidence>
<comment type="similarity">
    <text evidence="3 11">Belongs to the long-chain O-acyltransferase family.</text>
</comment>
<dbReference type="PANTHER" id="PTHR31650">
    <property type="entry name" value="O-ACYLTRANSFERASE (WSD1-LIKE) FAMILY PROTEIN"/>
    <property type="match status" value="1"/>
</dbReference>
<dbReference type="SUPFAM" id="SSF52777">
    <property type="entry name" value="CoA-dependent acyltransferases"/>
    <property type="match status" value="2"/>
</dbReference>
<comment type="pathway">
    <text evidence="1 11">Glycerolipid metabolism; triacylglycerol biosynthesis.</text>
</comment>
<protein>
    <recommendedName>
        <fullName evidence="4 11">Diacylglycerol O-acyltransferase</fullName>
        <ecNumber evidence="4 11">2.3.1.20</ecNumber>
    </recommendedName>
</protein>
<comment type="caution">
    <text evidence="15">The sequence shown here is derived from an EMBL/GenBank/DDBJ whole genome shotgun (WGS) entry which is preliminary data.</text>
</comment>
<keyword evidence="8 11" id="KW-0443">Lipid metabolism</keyword>
<dbReference type="RefSeq" id="WP_397090481.1">
    <property type="nucleotide sequence ID" value="NZ_JBIRYO010000001.1"/>
</dbReference>
<evidence type="ECO:0000256" key="4">
    <source>
        <dbReference type="ARBA" id="ARBA00013244"/>
    </source>
</evidence>